<dbReference type="InterPro" id="IPR037069">
    <property type="entry name" value="AcylCoA_DH/ox_N_sf"/>
</dbReference>
<comment type="similarity">
    <text evidence="2">Belongs to the HpaH/HsaA monooxygenase family.</text>
</comment>
<evidence type="ECO:0000313" key="5">
    <source>
        <dbReference type="EMBL" id="AKJ06480.1"/>
    </source>
</evidence>
<feature type="domain" description="Acyl-CoA dehydrogenase C-terminal" evidence="4">
    <location>
        <begin position="246"/>
        <end position="373"/>
    </location>
</feature>
<dbReference type="PIRSF" id="PIRSF016578">
    <property type="entry name" value="HsaA"/>
    <property type="match status" value="1"/>
</dbReference>
<evidence type="ECO:0000256" key="2">
    <source>
        <dbReference type="ARBA" id="ARBA00049661"/>
    </source>
</evidence>
<dbReference type="Pfam" id="PF02771">
    <property type="entry name" value="Acyl-CoA_dh_N"/>
    <property type="match status" value="1"/>
</dbReference>
<dbReference type="Gene3D" id="2.40.110.10">
    <property type="entry name" value="Butyryl-CoA Dehydrogenase, subunit A, domain 2"/>
    <property type="match status" value="1"/>
</dbReference>
<evidence type="ECO:0000256" key="1">
    <source>
        <dbReference type="ARBA" id="ARBA00023002"/>
    </source>
</evidence>
<keyword evidence="8" id="KW-1185">Reference proteome</keyword>
<dbReference type="GO" id="GO:0003995">
    <property type="term" value="F:acyl-CoA dehydrogenase activity"/>
    <property type="evidence" value="ECO:0007669"/>
    <property type="project" value="TreeGrafter"/>
</dbReference>
<dbReference type="InterPro" id="IPR009100">
    <property type="entry name" value="AcylCoA_DH/oxidase_NM_dom_sf"/>
</dbReference>
<accession>A0AAC8TI55</accession>
<reference evidence="5 7" key="1">
    <citation type="submission" date="2015-05" db="EMBL/GenBank/DDBJ databases">
        <title>Genome assembly of Archangium gephyra DSM 2261.</title>
        <authorList>
            <person name="Sharma G."/>
            <person name="Subramanian S."/>
        </authorList>
    </citation>
    <scope>NUCLEOTIDE SEQUENCE [LARGE SCALE GENOMIC DNA]</scope>
    <source>
        <strain evidence="5 7">DSM 2261</strain>
    </source>
</reference>
<dbReference type="PANTHER" id="PTHR48083">
    <property type="entry name" value="MEDIUM-CHAIN SPECIFIC ACYL-COA DEHYDROGENASE, MITOCHONDRIAL-RELATED"/>
    <property type="match status" value="1"/>
</dbReference>
<reference evidence="6 8" key="2">
    <citation type="submission" date="2018-08" db="EMBL/GenBank/DDBJ databases">
        <title>Genomic Encyclopedia of Archaeal and Bacterial Type Strains, Phase II (KMG-II): from individual species to whole genera.</title>
        <authorList>
            <person name="Goeker M."/>
        </authorList>
    </citation>
    <scope>NUCLEOTIDE SEQUENCE [LARGE SCALE GENOMIC DNA]</scope>
    <source>
        <strain evidence="6 8">DSM 2261</strain>
    </source>
</reference>
<dbReference type="EMBL" id="QUMU01000005">
    <property type="protein sequence ID" value="REG32207.1"/>
    <property type="molecule type" value="Genomic_DNA"/>
</dbReference>
<dbReference type="EMBL" id="CP011509">
    <property type="protein sequence ID" value="AKJ06480.1"/>
    <property type="molecule type" value="Genomic_DNA"/>
</dbReference>
<dbReference type="GO" id="GO:0005737">
    <property type="term" value="C:cytoplasm"/>
    <property type="evidence" value="ECO:0007669"/>
    <property type="project" value="TreeGrafter"/>
</dbReference>
<dbReference type="RefSeq" id="WP_047862901.1">
    <property type="nucleotide sequence ID" value="NZ_CP011509.1"/>
</dbReference>
<keyword evidence="1" id="KW-0560">Oxidoreductase</keyword>
<protein>
    <submittedName>
        <fullName evidence="6">Alkylation response protein AidB-like acyl-CoA dehydrogenase</fullName>
    </submittedName>
</protein>
<proteinExistence type="inferred from homology"/>
<dbReference type="InterPro" id="IPR013786">
    <property type="entry name" value="AcylCoA_DH/ox_N"/>
</dbReference>
<dbReference type="PANTHER" id="PTHR48083:SF5">
    <property type="entry name" value="NRGC PROTEIN"/>
    <property type="match status" value="1"/>
</dbReference>
<dbReference type="SUPFAM" id="SSF47203">
    <property type="entry name" value="Acyl-CoA dehydrogenase C-terminal domain-like"/>
    <property type="match status" value="1"/>
</dbReference>
<dbReference type="InterPro" id="IPR013107">
    <property type="entry name" value="Acyl-CoA_DH_C"/>
</dbReference>
<dbReference type="Proteomes" id="UP000035579">
    <property type="component" value="Chromosome"/>
</dbReference>
<sequence length="399" mass="42988">MAPDGGQAPAAVADLVAYAEALVPTLEALSARMERERRLLPEVLDALHAAGLFRLVLPRSLNGTEADPLTLLRVIETLARGDASTAWCVGQAAGCAMSAACLEHEVAWEVFGRDPRAVLAWGPGPEARAIVHGDGYRVTGTWSFTSGGRHATWLGTHCPLFEADGVTPRLHPDGRQQVRTLLVPASAVTWTDIWNVTGLRGTASDAFSLSGHFVRHAYSLVRDEPRAGHEAAPLYRLSSLCIYEIAFAGVALGIARGALDAFVAVARDKVPRGMKRPLRDNAVVQAGTARAEAGLQSARVYLLHVIDTLWSGVRAPGGGLTLEHRMALRLASTHAIHQAREAVDFAYHSAGTSAIFETHPLERRFRDMHTVTQQLQGRMAHFETVGAWMLGGEPDLSFV</sequence>
<dbReference type="Gene3D" id="1.10.540.10">
    <property type="entry name" value="Acyl-CoA dehydrogenase/oxidase, N-terminal domain"/>
    <property type="match status" value="1"/>
</dbReference>
<dbReference type="Proteomes" id="UP000256345">
    <property type="component" value="Unassembled WGS sequence"/>
</dbReference>
<evidence type="ECO:0000259" key="4">
    <source>
        <dbReference type="Pfam" id="PF08028"/>
    </source>
</evidence>
<dbReference type="InterPro" id="IPR046373">
    <property type="entry name" value="Acyl-CoA_Oxase/DH_mid-dom_sf"/>
</dbReference>
<evidence type="ECO:0000313" key="6">
    <source>
        <dbReference type="EMBL" id="REG32207.1"/>
    </source>
</evidence>
<evidence type="ECO:0000259" key="3">
    <source>
        <dbReference type="Pfam" id="PF02771"/>
    </source>
</evidence>
<organism evidence="5 7">
    <name type="scientific">Archangium gephyra</name>
    <dbReference type="NCBI Taxonomy" id="48"/>
    <lineage>
        <taxon>Bacteria</taxon>
        <taxon>Pseudomonadati</taxon>
        <taxon>Myxococcota</taxon>
        <taxon>Myxococcia</taxon>
        <taxon>Myxococcales</taxon>
        <taxon>Cystobacterineae</taxon>
        <taxon>Archangiaceae</taxon>
        <taxon>Archangium</taxon>
    </lineage>
</organism>
<evidence type="ECO:0000313" key="8">
    <source>
        <dbReference type="Proteomes" id="UP000256345"/>
    </source>
</evidence>
<feature type="domain" description="Acyl-CoA dehydrogenase/oxidase N-terminal" evidence="3">
    <location>
        <begin position="28"/>
        <end position="97"/>
    </location>
</feature>
<dbReference type="InterPro" id="IPR050741">
    <property type="entry name" value="Acyl-CoA_dehydrogenase"/>
</dbReference>
<dbReference type="KEGG" id="age:AA314_08106"/>
<evidence type="ECO:0000313" key="7">
    <source>
        <dbReference type="Proteomes" id="UP000035579"/>
    </source>
</evidence>
<gene>
    <name evidence="5" type="ORF">AA314_08106</name>
    <name evidence="6" type="ORF">ATI61_105535</name>
</gene>
<dbReference type="InterPro" id="IPR036250">
    <property type="entry name" value="AcylCo_DH-like_C"/>
</dbReference>
<dbReference type="AlphaFoldDB" id="A0AAC8TI55"/>
<dbReference type="GO" id="GO:0033539">
    <property type="term" value="P:fatty acid beta-oxidation using acyl-CoA dehydrogenase"/>
    <property type="evidence" value="ECO:0007669"/>
    <property type="project" value="TreeGrafter"/>
</dbReference>
<dbReference type="GO" id="GO:0050660">
    <property type="term" value="F:flavin adenine dinucleotide binding"/>
    <property type="evidence" value="ECO:0007669"/>
    <property type="project" value="InterPro"/>
</dbReference>
<dbReference type="Gene3D" id="1.20.140.10">
    <property type="entry name" value="Butyryl-CoA Dehydrogenase, subunit A, domain 3"/>
    <property type="match status" value="1"/>
</dbReference>
<name>A0AAC8TI55_9BACT</name>
<dbReference type="Pfam" id="PF08028">
    <property type="entry name" value="Acyl-CoA_dh_2"/>
    <property type="match status" value="1"/>
</dbReference>
<dbReference type="SUPFAM" id="SSF56645">
    <property type="entry name" value="Acyl-CoA dehydrogenase NM domain-like"/>
    <property type="match status" value="1"/>
</dbReference>